<dbReference type="PROSITE" id="PS00108">
    <property type="entry name" value="PROTEIN_KINASE_ST"/>
    <property type="match status" value="1"/>
</dbReference>
<dbReference type="CDD" id="cd14066">
    <property type="entry name" value="STKc_IRAK"/>
    <property type="match status" value="1"/>
</dbReference>
<dbReference type="GO" id="GO:0005524">
    <property type="term" value="F:ATP binding"/>
    <property type="evidence" value="ECO:0007669"/>
    <property type="project" value="UniProtKB-UniRule"/>
</dbReference>
<dbReference type="Pfam" id="PF13947">
    <property type="entry name" value="GUB_WAK_bind"/>
    <property type="match status" value="1"/>
</dbReference>
<evidence type="ECO:0000259" key="14">
    <source>
        <dbReference type="PROSITE" id="PS50026"/>
    </source>
</evidence>
<keyword evidence="9" id="KW-0325">Glycoprotein</keyword>
<evidence type="ECO:0000256" key="11">
    <source>
        <dbReference type="PROSITE-ProRule" id="PRU10141"/>
    </source>
</evidence>
<dbReference type="InterPro" id="IPR017441">
    <property type="entry name" value="Protein_kinase_ATP_BS"/>
</dbReference>
<dbReference type="GO" id="GO:0005509">
    <property type="term" value="F:calcium ion binding"/>
    <property type="evidence" value="ECO:0007669"/>
    <property type="project" value="InterPro"/>
</dbReference>
<sequence>MRRPREAVLRMLLTLAAAASAATNAETSNCSAKCGQVLVQYPFGIEPGCYRVGFAITCDRSDGNFPKAFLGTSDIEMTEISLLHGQSRVKAQVSWECYNETAVVSTNSNLPSKSFDVNGVYKISDDRNKFTLIGCNSMAYLQSQQTADGPYPYVYYTGCLSYCEDTSKVINGVCNGIGCCQTSIPSGLSDTSFSFTAYSHRYFLSFSPCSYVFIVDQDYYSFSATDLTMDTNKSMPLWLDWAVRDAATCEEAKGSDNYACRSQNSVCSKARSGAGYLCNCSQGYQGNPYLVDGCQDIDECKLPEKYPCYGVCSNLPGSYRCTCPPGKRGDPFNGPCVLSSLFVTKIVIGVSSALFATLALISAMLITRSKRRHAREKEKLLKEISNGRILSMQMDTLTVFTLQDLQRATDNFHYSRVLGRGGHGVVYRGVLEDRREVAIKKTLLTIEAQNGEAMEVRQKEFLNELKILTQINHRNVVRLFGCCLEEKIPLLVYEFVPNGTLSHFIHKRDPNPSVSLDVVLKIAVESAEALAYLHSSTSRAIIHGDVKPSNILLDDKLMAKVSDFGASTLLLTDRTQTVSFVQGTIGYVDPDFMETRRLTAKTDVYSFGVVLLELVTRKKAVLDEASGVRELASMSREELFHILDEQFVREGGMVLLEKVVELALQCLRRRRDERPDMKRVAEKLRKFIRIQQQQRGELYTDEIDTRYLIPDSSIYHSFDRTLMQGMGSRRPSPV</sequence>
<dbReference type="PROSITE" id="PS50026">
    <property type="entry name" value="EGF_3"/>
    <property type="match status" value="1"/>
</dbReference>
<dbReference type="InterPro" id="IPR008271">
    <property type="entry name" value="Ser/Thr_kinase_AS"/>
</dbReference>
<evidence type="ECO:0000313" key="15">
    <source>
        <dbReference type="EMBL" id="THU47958.1"/>
    </source>
</evidence>
<dbReference type="InterPro" id="IPR000719">
    <property type="entry name" value="Prot_kinase_dom"/>
</dbReference>
<keyword evidence="2" id="KW-0723">Serine/threonine-protein kinase</keyword>
<evidence type="ECO:0000256" key="7">
    <source>
        <dbReference type="ARBA" id="ARBA00022840"/>
    </source>
</evidence>
<keyword evidence="3" id="KW-0808">Transferase</keyword>
<dbReference type="PROSITE" id="PS50011">
    <property type="entry name" value="PROTEIN_KINASE_DOM"/>
    <property type="match status" value="1"/>
</dbReference>
<dbReference type="EMBL" id="PYDT01000010">
    <property type="protein sequence ID" value="THU47958.1"/>
    <property type="molecule type" value="Genomic_DNA"/>
</dbReference>
<dbReference type="AlphaFoldDB" id="A0A4S8IHY6"/>
<evidence type="ECO:0000256" key="5">
    <source>
        <dbReference type="ARBA" id="ARBA00022741"/>
    </source>
</evidence>
<feature type="chain" id="PRO_5020826323" description="Protein kinase domain-containing protein" evidence="12">
    <location>
        <begin position="22"/>
        <end position="734"/>
    </location>
</feature>
<comment type="caution">
    <text evidence="10">Lacks conserved residue(s) required for the propagation of feature annotation.</text>
</comment>
<dbReference type="SUPFAM" id="SSF56112">
    <property type="entry name" value="Protein kinase-like (PK-like)"/>
    <property type="match status" value="1"/>
</dbReference>
<comment type="subcellular location">
    <subcellularLocation>
        <location evidence="1">Membrane</location>
        <topology evidence="1">Single-pass type I membrane protein</topology>
    </subcellularLocation>
</comment>
<dbReference type="InterPro" id="IPR000742">
    <property type="entry name" value="EGF"/>
</dbReference>
<dbReference type="InterPro" id="IPR011009">
    <property type="entry name" value="Kinase-like_dom_sf"/>
</dbReference>
<dbReference type="FunFam" id="1.10.510.10:FF:000084">
    <property type="entry name" value="Wall-associated receptor kinase 2"/>
    <property type="match status" value="1"/>
</dbReference>
<dbReference type="SMART" id="SM00220">
    <property type="entry name" value="S_TKc"/>
    <property type="match status" value="1"/>
</dbReference>
<dbReference type="STRING" id="52838.A0A4S8IHY6"/>
<accession>A0A4S8IHY6</accession>
<dbReference type="SUPFAM" id="SSF57196">
    <property type="entry name" value="EGF/Laminin"/>
    <property type="match status" value="1"/>
</dbReference>
<evidence type="ECO:0000313" key="16">
    <source>
        <dbReference type="Proteomes" id="UP000317650"/>
    </source>
</evidence>
<evidence type="ECO:0000256" key="10">
    <source>
        <dbReference type="PROSITE-ProRule" id="PRU00076"/>
    </source>
</evidence>
<dbReference type="Gene3D" id="2.10.25.10">
    <property type="entry name" value="Laminin"/>
    <property type="match status" value="1"/>
</dbReference>
<dbReference type="FunFam" id="2.10.25.10:FF:000355">
    <property type="entry name" value="Wall-associated receptor kinase 3"/>
    <property type="match status" value="1"/>
</dbReference>
<evidence type="ECO:0000256" key="6">
    <source>
        <dbReference type="ARBA" id="ARBA00022777"/>
    </source>
</evidence>
<dbReference type="Gene3D" id="1.10.510.10">
    <property type="entry name" value="Transferase(Phosphotransferase) domain 1"/>
    <property type="match status" value="1"/>
</dbReference>
<dbReference type="Proteomes" id="UP000317650">
    <property type="component" value="Chromosome 9"/>
</dbReference>
<dbReference type="InterPro" id="IPR000152">
    <property type="entry name" value="EGF-type_Asp/Asn_hydroxyl_site"/>
</dbReference>
<name>A0A4S8IHY6_MUSBA</name>
<dbReference type="GO" id="GO:0007166">
    <property type="term" value="P:cell surface receptor signaling pathway"/>
    <property type="evidence" value="ECO:0007669"/>
    <property type="project" value="InterPro"/>
</dbReference>
<dbReference type="InterPro" id="IPR025287">
    <property type="entry name" value="WAK_GUB"/>
</dbReference>
<evidence type="ECO:0000256" key="9">
    <source>
        <dbReference type="ARBA" id="ARBA00023180"/>
    </source>
</evidence>
<evidence type="ECO:0000259" key="13">
    <source>
        <dbReference type="PROSITE" id="PS50011"/>
    </source>
</evidence>
<dbReference type="GO" id="GO:0030247">
    <property type="term" value="F:polysaccharide binding"/>
    <property type="evidence" value="ECO:0007669"/>
    <property type="project" value="InterPro"/>
</dbReference>
<feature type="binding site" evidence="11">
    <location>
        <position position="441"/>
    </location>
    <ligand>
        <name>ATP</name>
        <dbReference type="ChEBI" id="CHEBI:30616"/>
    </ligand>
</feature>
<evidence type="ECO:0000256" key="12">
    <source>
        <dbReference type="SAM" id="SignalP"/>
    </source>
</evidence>
<gene>
    <name evidence="15" type="ORF">C4D60_Mb09t21160</name>
</gene>
<dbReference type="PROSITE" id="PS00010">
    <property type="entry name" value="ASX_HYDROXYL"/>
    <property type="match status" value="1"/>
</dbReference>
<keyword evidence="4 12" id="KW-0732">Signal</keyword>
<keyword evidence="10" id="KW-0245">EGF-like domain</keyword>
<dbReference type="SMART" id="SM00181">
    <property type="entry name" value="EGF"/>
    <property type="match status" value="2"/>
</dbReference>
<feature type="signal peptide" evidence="12">
    <location>
        <begin position="1"/>
        <end position="21"/>
    </location>
</feature>
<evidence type="ECO:0000256" key="8">
    <source>
        <dbReference type="ARBA" id="ARBA00023157"/>
    </source>
</evidence>
<evidence type="ECO:0000256" key="3">
    <source>
        <dbReference type="ARBA" id="ARBA00022679"/>
    </source>
</evidence>
<keyword evidence="5 11" id="KW-0547">Nucleotide-binding</keyword>
<feature type="domain" description="Protein kinase" evidence="13">
    <location>
        <begin position="412"/>
        <end position="688"/>
    </location>
</feature>
<organism evidence="15 16">
    <name type="scientific">Musa balbisiana</name>
    <name type="common">Banana</name>
    <dbReference type="NCBI Taxonomy" id="52838"/>
    <lineage>
        <taxon>Eukaryota</taxon>
        <taxon>Viridiplantae</taxon>
        <taxon>Streptophyta</taxon>
        <taxon>Embryophyta</taxon>
        <taxon>Tracheophyta</taxon>
        <taxon>Spermatophyta</taxon>
        <taxon>Magnoliopsida</taxon>
        <taxon>Liliopsida</taxon>
        <taxon>Zingiberales</taxon>
        <taxon>Musaceae</taxon>
        <taxon>Musa</taxon>
    </lineage>
</organism>
<dbReference type="GO" id="GO:0005886">
    <property type="term" value="C:plasma membrane"/>
    <property type="evidence" value="ECO:0007669"/>
    <property type="project" value="TreeGrafter"/>
</dbReference>
<feature type="domain" description="EGF-like" evidence="14">
    <location>
        <begin position="296"/>
        <end position="333"/>
    </location>
</feature>
<keyword evidence="7 11" id="KW-0067">ATP-binding</keyword>
<reference evidence="15 16" key="1">
    <citation type="journal article" date="2019" name="Nat. Plants">
        <title>Genome sequencing of Musa balbisiana reveals subgenome evolution and function divergence in polyploid bananas.</title>
        <authorList>
            <person name="Yao X."/>
        </authorList>
    </citation>
    <scope>NUCLEOTIDE SEQUENCE [LARGE SCALE GENOMIC DNA]</scope>
    <source>
        <strain evidence="16">cv. DH-PKW</strain>
        <tissue evidence="15">Leaves</tissue>
    </source>
</reference>
<evidence type="ECO:0000256" key="1">
    <source>
        <dbReference type="ARBA" id="ARBA00004479"/>
    </source>
</evidence>
<dbReference type="Pfam" id="PF07714">
    <property type="entry name" value="PK_Tyr_Ser-Thr"/>
    <property type="match status" value="1"/>
</dbReference>
<dbReference type="GO" id="GO:0004674">
    <property type="term" value="F:protein serine/threonine kinase activity"/>
    <property type="evidence" value="ECO:0007669"/>
    <property type="project" value="UniProtKB-KW"/>
</dbReference>
<keyword evidence="16" id="KW-1185">Reference proteome</keyword>
<dbReference type="SMART" id="SM00179">
    <property type="entry name" value="EGF_CA"/>
    <property type="match status" value="1"/>
</dbReference>
<dbReference type="CDD" id="cd00054">
    <property type="entry name" value="EGF_CA"/>
    <property type="match status" value="1"/>
</dbReference>
<evidence type="ECO:0008006" key="17">
    <source>
        <dbReference type="Google" id="ProtNLM"/>
    </source>
</evidence>
<dbReference type="PANTHER" id="PTHR27005:SF283">
    <property type="entry name" value="OS02G0633066 PROTEIN"/>
    <property type="match status" value="1"/>
</dbReference>
<keyword evidence="6" id="KW-0418">Kinase</keyword>
<dbReference type="PROSITE" id="PS00107">
    <property type="entry name" value="PROTEIN_KINASE_ATP"/>
    <property type="match status" value="1"/>
</dbReference>
<evidence type="ECO:0000256" key="2">
    <source>
        <dbReference type="ARBA" id="ARBA00022527"/>
    </source>
</evidence>
<comment type="caution">
    <text evidence="15">The sequence shown here is derived from an EMBL/GenBank/DDBJ whole genome shotgun (WGS) entry which is preliminary data.</text>
</comment>
<dbReference type="PANTHER" id="PTHR27005">
    <property type="entry name" value="WALL-ASSOCIATED RECEPTOR KINASE-LIKE 21"/>
    <property type="match status" value="1"/>
</dbReference>
<dbReference type="InterPro" id="IPR001245">
    <property type="entry name" value="Ser-Thr/Tyr_kinase_cat_dom"/>
</dbReference>
<protein>
    <recommendedName>
        <fullName evidence="17">Protein kinase domain-containing protein</fullName>
    </recommendedName>
</protein>
<dbReference type="InterPro" id="IPR045274">
    <property type="entry name" value="WAK-like"/>
</dbReference>
<dbReference type="PROSITE" id="PS01187">
    <property type="entry name" value="EGF_CA"/>
    <property type="match status" value="1"/>
</dbReference>
<dbReference type="InterPro" id="IPR001881">
    <property type="entry name" value="EGF-like_Ca-bd_dom"/>
</dbReference>
<dbReference type="InterPro" id="IPR018097">
    <property type="entry name" value="EGF_Ca-bd_CS"/>
</dbReference>
<dbReference type="Gene3D" id="3.30.200.20">
    <property type="entry name" value="Phosphorylase Kinase, domain 1"/>
    <property type="match status" value="1"/>
</dbReference>
<proteinExistence type="predicted"/>
<evidence type="ECO:0000256" key="4">
    <source>
        <dbReference type="ARBA" id="ARBA00022729"/>
    </source>
</evidence>
<keyword evidence="8" id="KW-1015">Disulfide bond</keyword>